<evidence type="ECO:0000313" key="2">
    <source>
        <dbReference type="EMBL" id="CAE7776819.1"/>
    </source>
</evidence>
<feature type="domain" description="Carbamoyltransferase C-terminal" evidence="1">
    <location>
        <begin position="18"/>
        <end position="184"/>
    </location>
</feature>
<dbReference type="PANTHER" id="PTHR34847:SF1">
    <property type="entry name" value="NODULATION PROTEIN U"/>
    <property type="match status" value="1"/>
</dbReference>
<accession>A0A812YHX7</accession>
<organism evidence="2 3">
    <name type="scientific">Symbiodinium pilosum</name>
    <name type="common">Dinoflagellate</name>
    <dbReference type="NCBI Taxonomy" id="2952"/>
    <lineage>
        <taxon>Eukaryota</taxon>
        <taxon>Sar</taxon>
        <taxon>Alveolata</taxon>
        <taxon>Dinophyceae</taxon>
        <taxon>Suessiales</taxon>
        <taxon>Symbiodiniaceae</taxon>
        <taxon>Symbiodinium</taxon>
    </lineage>
</organism>
<dbReference type="InterPro" id="IPR038152">
    <property type="entry name" value="Carbam_trans_C_sf"/>
</dbReference>
<dbReference type="Proteomes" id="UP000649617">
    <property type="component" value="Unassembled WGS sequence"/>
</dbReference>
<dbReference type="EMBL" id="CAJNIZ010047837">
    <property type="protein sequence ID" value="CAE7776819.1"/>
    <property type="molecule type" value="Genomic_DNA"/>
</dbReference>
<evidence type="ECO:0000313" key="3">
    <source>
        <dbReference type="Proteomes" id="UP000649617"/>
    </source>
</evidence>
<dbReference type="OrthoDB" id="440129at2759"/>
<proteinExistence type="predicted"/>
<dbReference type="InterPro" id="IPR051338">
    <property type="entry name" value="NodU/CmcH_Carbamoyltrnsfr"/>
</dbReference>
<sequence length="188" mass="21209">GPAWSEGSALGRNESSPLPEKPIIAVIRGRQEFGPRALGHRSLLAVPDSDEIRVRMNRLKVRQWYRPVAPMIAAEDLVKVFGREVPSPYMTMAPRVLDHIREQFPALAHLDGTARHQSVGKSDEPWLNALLLAVGRRTGLAALINTSFNTKGHPIVNSVRESLKLLDDLPDLDFVLIEDWLFHKRRRF</sequence>
<dbReference type="InterPro" id="IPR031730">
    <property type="entry name" value="Carbam_trans_C"/>
</dbReference>
<dbReference type="Pfam" id="PF16861">
    <property type="entry name" value="Carbam_trans_C"/>
    <property type="match status" value="1"/>
</dbReference>
<protein>
    <submittedName>
        <fullName evidence="2">CmcH protein</fullName>
    </submittedName>
</protein>
<gene>
    <name evidence="2" type="primary">cmcH</name>
    <name evidence="2" type="ORF">SPIL2461_LOCUS23011</name>
</gene>
<comment type="caution">
    <text evidence="2">The sequence shown here is derived from an EMBL/GenBank/DDBJ whole genome shotgun (WGS) entry which is preliminary data.</text>
</comment>
<keyword evidence="3" id="KW-1185">Reference proteome</keyword>
<dbReference type="AlphaFoldDB" id="A0A812YHX7"/>
<dbReference type="PANTHER" id="PTHR34847">
    <property type="entry name" value="NODULATION PROTEIN U"/>
    <property type="match status" value="1"/>
</dbReference>
<feature type="non-terminal residue" evidence="2">
    <location>
        <position position="188"/>
    </location>
</feature>
<name>A0A812YHX7_SYMPI</name>
<dbReference type="Gene3D" id="3.90.870.20">
    <property type="entry name" value="Carbamoyltransferase, C-terminal domain"/>
    <property type="match status" value="1"/>
</dbReference>
<reference evidence="2" key="1">
    <citation type="submission" date="2021-02" db="EMBL/GenBank/DDBJ databases">
        <authorList>
            <person name="Dougan E. K."/>
            <person name="Rhodes N."/>
            <person name="Thang M."/>
            <person name="Chan C."/>
        </authorList>
    </citation>
    <scope>NUCLEOTIDE SEQUENCE</scope>
</reference>
<evidence type="ECO:0000259" key="1">
    <source>
        <dbReference type="Pfam" id="PF16861"/>
    </source>
</evidence>